<evidence type="ECO:0000313" key="4">
    <source>
        <dbReference type="Proteomes" id="UP000256253"/>
    </source>
</evidence>
<feature type="domain" description="DUF2786" evidence="2">
    <location>
        <begin position="227"/>
        <end position="266"/>
    </location>
</feature>
<protein>
    <submittedName>
        <fullName evidence="3">Uncharacterized protein DUF2786</fullName>
    </submittedName>
</protein>
<organism evidence="3 4">
    <name type="scientific">Calidifontibacter indicus</name>
    <dbReference type="NCBI Taxonomy" id="419650"/>
    <lineage>
        <taxon>Bacteria</taxon>
        <taxon>Bacillati</taxon>
        <taxon>Actinomycetota</taxon>
        <taxon>Actinomycetes</taxon>
        <taxon>Micrococcales</taxon>
        <taxon>Dermacoccaceae</taxon>
        <taxon>Calidifontibacter</taxon>
    </lineage>
</organism>
<dbReference type="Pfam" id="PF10979">
    <property type="entry name" value="DUF2786"/>
    <property type="match status" value="1"/>
</dbReference>
<feature type="region of interest" description="Disordered" evidence="1">
    <location>
        <begin position="437"/>
        <end position="461"/>
    </location>
</feature>
<name>A0A3D9UIS1_9MICO</name>
<accession>A0A3D9UIS1</accession>
<proteinExistence type="predicted"/>
<dbReference type="OrthoDB" id="3508128at2"/>
<comment type="caution">
    <text evidence="3">The sequence shown here is derived from an EMBL/GenBank/DDBJ whole genome shotgun (WGS) entry which is preliminary data.</text>
</comment>
<reference evidence="3 4" key="1">
    <citation type="submission" date="2018-08" db="EMBL/GenBank/DDBJ databases">
        <title>Sequencing the genomes of 1000 actinobacteria strains.</title>
        <authorList>
            <person name="Klenk H.-P."/>
        </authorList>
    </citation>
    <scope>NUCLEOTIDE SEQUENCE [LARGE SCALE GENOMIC DNA]</scope>
    <source>
        <strain evidence="3 4">DSM 22967</strain>
    </source>
</reference>
<dbReference type="RefSeq" id="WP_115921458.1">
    <property type="nucleotide sequence ID" value="NZ_QTUA01000001.1"/>
</dbReference>
<evidence type="ECO:0000313" key="3">
    <source>
        <dbReference type="EMBL" id="REF29332.1"/>
    </source>
</evidence>
<gene>
    <name evidence="3" type="ORF">DFJ65_0267</name>
</gene>
<dbReference type="InterPro" id="IPR024498">
    <property type="entry name" value="DUF2786"/>
</dbReference>
<feature type="compositionally biased region" description="Basic residues" evidence="1">
    <location>
        <begin position="1"/>
        <end position="12"/>
    </location>
</feature>
<evidence type="ECO:0000256" key="1">
    <source>
        <dbReference type="SAM" id="MobiDB-lite"/>
    </source>
</evidence>
<evidence type="ECO:0000259" key="2">
    <source>
        <dbReference type="Pfam" id="PF10979"/>
    </source>
</evidence>
<dbReference type="Proteomes" id="UP000256253">
    <property type="component" value="Unassembled WGS sequence"/>
</dbReference>
<dbReference type="AlphaFoldDB" id="A0A3D9UIS1"/>
<feature type="region of interest" description="Disordered" evidence="1">
    <location>
        <begin position="1"/>
        <end position="46"/>
    </location>
</feature>
<feature type="compositionally biased region" description="Basic and acidic residues" evidence="1">
    <location>
        <begin position="450"/>
        <end position="461"/>
    </location>
</feature>
<dbReference type="EMBL" id="QTUA01000001">
    <property type="protein sequence ID" value="REF29332.1"/>
    <property type="molecule type" value="Genomic_DNA"/>
</dbReference>
<sequence length="461" mass="50866">MSKNHKKQKPRRGAPGDAFGRAQSTPAGTAFGRTVAPGPSELSDEELARQARHEVKVVFGESALALQVDDLRRFDDYTAWLTARCDHPVTRAFVTTEMQQTLDSELRRAWEGGWQPADVHRMAVRRSTKTVAAFLLRLMHHQLRCYARDTVHPSWHAQLAELRDGSAPTTDPITGARADGMSWLTLVDTAARALYVLRILPPIESIGPRPGEWTRPVDEAESDVDERILNRVRMLLAKAESTPYEAEAETFTAGAESLIARHRISEAMLAASRTDQPKDGTAAIRIGVDNPYEQPKVLLLVKVAEANSCQVVWASAFGFATVVGFPSDLAGVELLYTSLLLQATNAMTAAGKRSVEGAHKRSRSFRSSFLGSFAQRIGERLQEAVDVEERAAAAEFAGSTPGARLPALIEREQDVADATTRLFPEVVHKRTRMSYDPEGWRHGRQAADQADMHARTEVGRR</sequence>
<keyword evidence="4" id="KW-1185">Reference proteome</keyword>